<sequence length="170" mass="19596">MNKNEVMITYLKGTKMKKMLLISLLVGMLISASGCNSNIGMLLSGKRTFAGFIEDARLATDPKFRRQWYVNQHPYTGQHIWLCKYHSLCKDALSSPCKNPRSRERWEKTNEHILVGSITIGMTKEQVTYSWGKPSKINRTTSRYGVREQWCYYSGSYVYFDNDGVTSIQN</sequence>
<protein>
    <recommendedName>
        <fullName evidence="2">Lipoprotein</fullName>
    </recommendedName>
</protein>
<dbReference type="EMBL" id="LAZR01006663">
    <property type="protein sequence ID" value="KKM90506.1"/>
    <property type="molecule type" value="Genomic_DNA"/>
</dbReference>
<gene>
    <name evidence="1" type="ORF">LCGC14_1238010</name>
</gene>
<proteinExistence type="predicted"/>
<name>A0A0F9LTS6_9ZZZZ</name>
<evidence type="ECO:0000313" key="1">
    <source>
        <dbReference type="EMBL" id="KKM90506.1"/>
    </source>
</evidence>
<evidence type="ECO:0008006" key="2">
    <source>
        <dbReference type="Google" id="ProtNLM"/>
    </source>
</evidence>
<reference evidence="1" key="1">
    <citation type="journal article" date="2015" name="Nature">
        <title>Complex archaea that bridge the gap between prokaryotes and eukaryotes.</title>
        <authorList>
            <person name="Spang A."/>
            <person name="Saw J.H."/>
            <person name="Jorgensen S.L."/>
            <person name="Zaremba-Niedzwiedzka K."/>
            <person name="Martijn J."/>
            <person name="Lind A.E."/>
            <person name="van Eijk R."/>
            <person name="Schleper C."/>
            <person name="Guy L."/>
            <person name="Ettema T.J."/>
        </authorList>
    </citation>
    <scope>NUCLEOTIDE SEQUENCE</scope>
</reference>
<dbReference type="PROSITE" id="PS51257">
    <property type="entry name" value="PROKAR_LIPOPROTEIN"/>
    <property type="match status" value="1"/>
</dbReference>
<organism evidence="1">
    <name type="scientific">marine sediment metagenome</name>
    <dbReference type="NCBI Taxonomy" id="412755"/>
    <lineage>
        <taxon>unclassified sequences</taxon>
        <taxon>metagenomes</taxon>
        <taxon>ecological metagenomes</taxon>
    </lineage>
</organism>
<comment type="caution">
    <text evidence="1">The sequence shown here is derived from an EMBL/GenBank/DDBJ whole genome shotgun (WGS) entry which is preliminary data.</text>
</comment>
<dbReference type="AlphaFoldDB" id="A0A0F9LTS6"/>
<accession>A0A0F9LTS6</accession>